<dbReference type="EMBL" id="BAAAZE010000005">
    <property type="protein sequence ID" value="GAA4016539.1"/>
    <property type="molecule type" value="Genomic_DNA"/>
</dbReference>
<name>A0ABP7STY4_9BURK</name>
<accession>A0ABP7STY4</accession>
<feature type="signal peptide" evidence="1">
    <location>
        <begin position="1"/>
        <end position="21"/>
    </location>
</feature>
<evidence type="ECO:0000313" key="3">
    <source>
        <dbReference type="Proteomes" id="UP001501353"/>
    </source>
</evidence>
<keyword evidence="1" id="KW-0732">Signal</keyword>
<reference evidence="3" key="1">
    <citation type="journal article" date="2019" name="Int. J. Syst. Evol. Microbiol.">
        <title>The Global Catalogue of Microorganisms (GCM) 10K type strain sequencing project: providing services to taxonomists for standard genome sequencing and annotation.</title>
        <authorList>
            <consortium name="The Broad Institute Genomics Platform"/>
            <consortium name="The Broad Institute Genome Sequencing Center for Infectious Disease"/>
            <person name="Wu L."/>
            <person name="Ma J."/>
        </authorList>
    </citation>
    <scope>NUCLEOTIDE SEQUENCE [LARGE SCALE GENOMIC DNA]</scope>
    <source>
        <strain evidence="3">JCM 16673</strain>
    </source>
</reference>
<organism evidence="2 3">
    <name type="scientific">Actimicrobium antarcticum</name>
    <dbReference type="NCBI Taxonomy" id="1051899"/>
    <lineage>
        <taxon>Bacteria</taxon>
        <taxon>Pseudomonadati</taxon>
        <taxon>Pseudomonadota</taxon>
        <taxon>Betaproteobacteria</taxon>
        <taxon>Burkholderiales</taxon>
        <taxon>Oxalobacteraceae</taxon>
        <taxon>Actimicrobium</taxon>
    </lineage>
</organism>
<comment type="caution">
    <text evidence="2">The sequence shown here is derived from an EMBL/GenBank/DDBJ whole genome shotgun (WGS) entry which is preliminary data.</text>
</comment>
<evidence type="ECO:0000313" key="2">
    <source>
        <dbReference type="EMBL" id="GAA4016539.1"/>
    </source>
</evidence>
<evidence type="ECO:0000256" key="1">
    <source>
        <dbReference type="SAM" id="SignalP"/>
    </source>
</evidence>
<keyword evidence="3" id="KW-1185">Reference proteome</keyword>
<protein>
    <submittedName>
        <fullName evidence="2">Uncharacterized protein</fullName>
    </submittedName>
</protein>
<dbReference type="RefSeq" id="WP_344762112.1">
    <property type="nucleotide sequence ID" value="NZ_BAAAZE010000005.1"/>
</dbReference>
<sequence length="147" mass="15082">MKTKVASLVISSVLFCCGAQASDGLPANGGFLVKRMPLGSGTPAISTTGTEFAGPVGDGLYHVPNYLPGFPTAATIWPRALPLECENDPSGGELVCSGFEVIPAIGRGEYIFVRPVAKFIPPAPVLPAIPVTPAPPVIPMASKKPLG</sequence>
<dbReference type="Proteomes" id="UP001501353">
    <property type="component" value="Unassembled WGS sequence"/>
</dbReference>
<feature type="chain" id="PRO_5046729320" evidence="1">
    <location>
        <begin position="22"/>
        <end position="147"/>
    </location>
</feature>
<proteinExistence type="predicted"/>
<gene>
    <name evidence="2" type="ORF">GCM10022212_09660</name>
</gene>